<keyword evidence="1" id="KW-0694">RNA-binding</keyword>
<evidence type="ECO:0000313" key="4">
    <source>
        <dbReference type="EMBL" id="QEL63787.1"/>
    </source>
</evidence>
<keyword evidence="5" id="KW-1185">Reference proteome</keyword>
<feature type="compositionally biased region" description="Basic and acidic residues" evidence="2">
    <location>
        <begin position="104"/>
        <end position="120"/>
    </location>
</feature>
<evidence type="ECO:0000256" key="2">
    <source>
        <dbReference type="SAM" id="MobiDB-lite"/>
    </source>
</evidence>
<dbReference type="Gene3D" id="3.10.290.10">
    <property type="entry name" value="RNA-binding S4 domain"/>
    <property type="match status" value="1"/>
</dbReference>
<dbReference type="AlphaFoldDB" id="A0A5C1E662"/>
<dbReference type="SMART" id="SM00363">
    <property type="entry name" value="S4"/>
    <property type="match status" value="1"/>
</dbReference>
<feature type="region of interest" description="Disordered" evidence="2">
    <location>
        <begin position="102"/>
        <end position="155"/>
    </location>
</feature>
<evidence type="ECO:0000313" key="5">
    <source>
        <dbReference type="Proteomes" id="UP000323671"/>
    </source>
</evidence>
<dbReference type="EMBL" id="CP022579">
    <property type="protein sequence ID" value="QEL63787.1"/>
    <property type="molecule type" value="Genomic_DNA"/>
</dbReference>
<protein>
    <submittedName>
        <fullName evidence="4">Ribosome-associated heat shock protein Hsp15</fullName>
    </submittedName>
</protein>
<gene>
    <name evidence="4" type="primary">hslR</name>
    <name evidence="4" type="ORF">OTERR_03110</name>
</gene>
<name>A0A5C1E662_9RHOO</name>
<dbReference type="GO" id="GO:0003723">
    <property type="term" value="F:RNA binding"/>
    <property type="evidence" value="ECO:0007669"/>
    <property type="project" value="UniProtKB-KW"/>
</dbReference>
<accession>A0A5C1E662</accession>
<evidence type="ECO:0000259" key="3">
    <source>
        <dbReference type="SMART" id="SM00363"/>
    </source>
</evidence>
<dbReference type="RefSeq" id="WP_246154260.1">
    <property type="nucleotide sequence ID" value="NZ_CP022579.1"/>
</dbReference>
<keyword evidence="4" id="KW-0346">Stress response</keyword>
<organism evidence="4 5">
    <name type="scientific">Oryzomicrobium terrae</name>
    <dbReference type="NCBI Taxonomy" id="1735038"/>
    <lineage>
        <taxon>Bacteria</taxon>
        <taxon>Pseudomonadati</taxon>
        <taxon>Pseudomonadota</taxon>
        <taxon>Betaproteobacteria</taxon>
        <taxon>Rhodocyclales</taxon>
        <taxon>Rhodocyclaceae</taxon>
        <taxon>Oryzomicrobium</taxon>
    </lineage>
</organism>
<dbReference type="KEGG" id="otr:OTERR_03110"/>
<proteinExistence type="predicted"/>
<feature type="domain" description="RNA-binding S4" evidence="3">
    <location>
        <begin position="36"/>
        <end position="99"/>
    </location>
</feature>
<dbReference type="SUPFAM" id="SSF55174">
    <property type="entry name" value="Alpha-L RNA-binding motif"/>
    <property type="match status" value="1"/>
</dbReference>
<dbReference type="Pfam" id="PF01479">
    <property type="entry name" value="S4"/>
    <property type="match status" value="1"/>
</dbReference>
<dbReference type="CDD" id="cd00165">
    <property type="entry name" value="S4"/>
    <property type="match status" value="1"/>
</dbReference>
<sequence>MSEQAAMTDPAAAEHDGEPPVTPLEQVPGADPAGRLRLDKWLWAARFFKTRSAAATAIDGGKVRWNGGPAKAAREVKAGDALEILAGEQRYTVTVRAVNPLRRPAPDARALYEESPESRAKRQTAAELRRLAPAPGEGLKGRPTKRDRRQIDRFR</sequence>
<dbReference type="InterPro" id="IPR036986">
    <property type="entry name" value="S4_RNA-bd_sf"/>
</dbReference>
<dbReference type="PROSITE" id="PS50889">
    <property type="entry name" value="S4"/>
    <property type="match status" value="1"/>
</dbReference>
<dbReference type="InterPro" id="IPR002942">
    <property type="entry name" value="S4_RNA-bd"/>
</dbReference>
<feature type="region of interest" description="Disordered" evidence="2">
    <location>
        <begin position="1"/>
        <end position="31"/>
    </location>
</feature>
<evidence type="ECO:0000256" key="1">
    <source>
        <dbReference type="PROSITE-ProRule" id="PRU00182"/>
    </source>
</evidence>
<dbReference type="Proteomes" id="UP000323671">
    <property type="component" value="Chromosome"/>
</dbReference>
<reference evidence="4 5" key="1">
    <citation type="submission" date="2017-07" db="EMBL/GenBank/DDBJ databases">
        <title>Complete genome sequence of Oryzomicrobium terrae TPP412.</title>
        <authorList>
            <person name="Chiu L.-W."/>
            <person name="Lo K.-J."/>
            <person name="Tsai Y.-M."/>
            <person name="Lin S.-S."/>
            <person name="Kuo C.-H."/>
            <person name="Liu C.-T."/>
        </authorList>
    </citation>
    <scope>NUCLEOTIDE SEQUENCE [LARGE SCALE GENOMIC DNA]</scope>
    <source>
        <strain evidence="4 5">TPP412</strain>
    </source>
</reference>